<dbReference type="Gene3D" id="3.40.50.1110">
    <property type="entry name" value="SGNH hydrolase"/>
    <property type="match status" value="1"/>
</dbReference>
<dbReference type="Proteomes" id="UP000618943">
    <property type="component" value="Unassembled WGS sequence"/>
</dbReference>
<dbReference type="PANTHER" id="PTHR30383">
    <property type="entry name" value="THIOESTERASE 1/PROTEASE 1/LYSOPHOSPHOLIPASE L1"/>
    <property type="match status" value="1"/>
</dbReference>
<sequence>MKKIIILMLALFLMGACSKDIKTTPVTQEVVPKDIVYVALGDSLSEGVGDELNYQGYVGRLSDQMETWKGVNYVEVQNTAKKGRRSDQLVAQLESGEIDKALKKADFITMTMGGNDLMKIVRRDIMDLNKGAFDEERLEFQERYGKIMELIRERNKSAPIIIISVYNPLSIFTQEKSDLNTIMYEWNTDIQDFALADKNACFVNVEDLFDTNENMIYHTDFFHPNAKGYDEMTGRIVESIKACGLKKLTNGEMDFKE</sequence>
<protein>
    <submittedName>
        <fullName evidence="3">GDSL family lipase</fullName>
    </submittedName>
</protein>
<evidence type="ECO:0000259" key="2">
    <source>
        <dbReference type="Pfam" id="PF13472"/>
    </source>
</evidence>
<name>A0ABS1H6S5_9BACL</name>
<reference evidence="3 4" key="1">
    <citation type="submission" date="2020-12" db="EMBL/GenBank/DDBJ databases">
        <title>YIM B01967 draft genome.</title>
        <authorList>
            <person name="Yan X."/>
        </authorList>
    </citation>
    <scope>NUCLEOTIDE SEQUENCE [LARGE SCALE GENOMIC DNA]</scope>
    <source>
        <strain evidence="3 4">YIM B01967</strain>
    </source>
</reference>
<evidence type="ECO:0000256" key="1">
    <source>
        <dbReference type="SAM" id="SignalP"/>
    </source>
</evidence>
<feature type="signal peptide" evidence="1">
    <location>
        <begin position="1"/>
        <end position="18"/>
    </location>
</feature>
<dbReference type="PROSITE" id="PS51257">
    <property type="entry name" value="PROKAR_LIPOPROTEIN"/>
    <property type="match status" value="1"/>
</dbReference>
<dbReference type="SUPFAM" id="SSF52266">
    <property type="entry name" value="SGNH hydrolase"/>
    <property type="match status" value="1"/>
</dbReference>
<dbReference type="PANTHER" id="PTHR30383:SF27">
    <property type="entry name" value="SPORE GERMINATION LIPASE LIPC"/>
    <property type="match status" value="1"/>
</dbReference>
<feature type="domain" description="SGNH hydrolase-type esterase" evidence="2">
    <location>
        <begin position="39"/>
        <end position="230"/>
    </location>
</feature>
<feature type="chain" id="PRO_5045641267" evidence="1">
    <location>
        <begin position="19"/>
        <end position="257"/>
    </location>
</feature>
<comment type="caution">
    <text evidence="3">The sequence shown here is derived from an EMBL/GenBank/DDBJ whole genome shotgun (WGS) entry which is preliminary data.</text>
</comment>
<proteinExistence type="predicted"/>
<dbReference type="InterPro" id="IPR013830">
    <property type="entry name" value="SGNH_hydro"/>
</dbReference>
<dbReference type="InterPro" id="IPR051532">
    <property type="entry name" value="Ester_Hydrolysis_Enzymes"/>
</dbReference>
<dbReference type="RefSeq" id="WP_200748882.1">
    <property type="nucleotide sequence ID" value="NZ_JAEOAH010000009.1"/>
</dbReference>
<dbReference type="InterPro" id="IPR036514">
    <property type="entry name" value="SGNH_hydro_sf"/>
</dbReference>
<keyword evidence="4" id="KW-1185">Reference proteome</keyword>
<dbReference type="EMBL" id="JAEOAH010000009">
    <property type="protein sequence ID" value="MBK3495118.1"/>
    <property type="molecule type" value="Genomic_DNA"/>
</dbReference>
<organism evidence="3 4">
    <name type="scientific">Viridibacillus soli</name>
    <dbReference type="NCBI Taxonomy" id="2798301"/>
    <lineage>
        <taxon>Bacteria</taxon>
        <taxon>Bacillati</taxon>
        <taxon>Bacillota</taxon>
        <taxon>Bacilli</taxon>
        <taxon>Bacillales</taxon>
        <taxon>Caryophanaceae</taxon>
        <taxon>Viridibacillus</taxon>
    </lineage>
</organism>
<gene>
    <name evidence="3" type="ORF">JFL43_09670</name>
</gene>
<evidence type="ECO:0000313" key="4">
    <source>
        <dbReference type="Proteomes" id="UP000618943"/>
    </source>
</evidence>
<keyword evidence="1" id="KW-0732">Signal</keyword>
<evidence type="ECO:0000313" key="3">
    <source>
        <dbReference type="EMBL" id="MBK3495118.1"/>
    </source>
</evidence>
<accession>A0ABS1H6S5</accession>
<dbReference type="Pfam" id="PF13472">
    <property type="entry name" value="Lipase_GDSL_2"/>
    <property type="match status" value="1"/>
</dbReference>